<protein>
    <submittedName>
        <fullName evidence="3">Hornerin-like</fullName>
    </submittedName>
</protein>
<dbReference type="Proteomes" id="UP000515151">
    <property type="component" value="Chromosome 1"/>
</dbReference>
<dbReference type="AlphaFoldDB" id="A0A6P8C3F2"/>
<evidence type="ECO:0000313" key="2">
    <source>
        <dbReference type="Proteomes" id="UP000515151"/>
    </source>
</evidence>
<gene>
    <name evidence="3" type="primary">LOC116192730</name>
</gene>
<accession>A0A6P8C3F2</accession>
<feature type="compositionally biased region" description="Basic residues" evidence="1">
    <location>
        <begin position="146"/>
        <end position="162"/>
    </location>
</feature>
<organism evidence="2 3">
    <name type="scientific">Punica granatum</name>
    <name type="common">Pomegranate</name>
    <dbReference type="NCBI Taxonomy" id="22663"/>
    <lineage>
        <taxon>Eukaryota</taxon>
        <taxon>Viridiplantae</taxon>
        <taxon>Streptophyta</taxon>
        <taxon>Embryophyta</taxon>
        <taxon>Tracheophyta</taxon>
        <taxon>Spermatophyta</taxon>
        <taxon>Magnoliopsida</taxon>
        <taxon>eudicotyledons</taxon>
        <taxon>Gunneridae</taxon>
        <taxon>Pentapetalae</taxon>
        <taxon>rosids</taxon>
        <taxon>malvids</taxon>
        <taxon>Myrtales</taxon>
        <taxon>Lythraceae</taxon>
        <taxon>Punica</taxon>
    </lineage>
</organism>
<sequence>MAYSQLQKPANQICNNETAHWPMKYHGEHKQSDYNVVKCQTQCQAEKYAQHGYGSGTHGYANSHTPGTYTYPNGHGGAYPNGHGTAYPNGQGAATHYPLNGHSAVTPGHSSGQMAGTCNSQHYGHGAGAAGHGSYGTAACYGKNERGHRKMHDGTYRRKKRHGECDGSSSESDSDDESYRCP</sequence>
<dbReference type="GeneID" id="116192730"/>
<evidence type="ECO:0000313" key="3">
    <source>
        <dbReference type="RefSeq" id="XP_031377215.1"/>
    </source>
</evidence>
<dbReference type="RefSeq" id="XP_031377215.1">
    <property type="nucleotide sequence ID" value="XM_031521355.1"/>
</dbReference>
<name>A0A6P8C3F2_PUNGR</name>
<keyword evidence="2" id="KW-1185">Reference proteome</keyword>
<evidence type="ECO:0000256" key="1">
    <source>
        <dbReference type="SAM" id="MobiDB-lite"/>
    </source>
</evidence>
<reference evidence="3" key="2">
    <citation type="submission" date="2025-08" db="UniProtKB">
        <authorList>
            <consortium name="RefSeq"/>
        </authorList>
    </citation>
    <scope>IDENTIFICATION</scope>
    <source>
        <tissue evidence="3">Leaf</tissue>
    </source>
</reference>
<feature type="region of interest" description="Disordered" evidence="1">
    <location>
        <begin position="143"/>
        <end position="182"/>
    </location>
</feature>
<reference evidence="2" key="1">
    <citation type="journal article" date="2020" name="Plant Biotechnol. J.">
        <title>The pomegranate (Punica granatum L.) draft genome dissects genetic divergence between soft- and hard-seeded cultivars.</title>
        <authorList>
            <person name="Luo X."/>
            <person name="Li H."/>
            <person name="Wu Z."/>
            <person name="Yao W."/>
            <person name="Zhao P."/>
            <person name="Cao D."/>
            <person name="Yu H."/>
            <person name="Li K."/>
            <person name="Poudel K."/>
            <person name="Zhao D."/>
            <person name="Zhang F."/>
            <person name="Xia X."/>
            <person name="Chen L."/>
            <person name="Wang Q."/>
            <person name="Jing D."/>
            <person name="Cao S."/>
        </authorList>
    </citation>
    <scope>NUCLEOTIDE SEQUENCE [LARGE SCALE GENOMIC DNA]</scope>
    <source>
        <strain evidence="2">cv. Tunisia</strain>
    </source>
</reference>
<proteinExistence type="predicted"/>